<keyword evidence="4" id="KW-1185">Reference proteome</keyword>
<dbReference type="AlphaFoldDB" id="D0KWJ5"/>
<protein>
    <recommendedName>
        <fullName evidence="5">Secreted protein</fullName>
    </recommendedName>
</protein>
<organism evidence="3 4">
    <name type="scientific">Halothiobacillus neapolitanus (strain ATCC 23641 / DSM 15147 / CIP 104769 / NCIMB 8539 / c2)</name>
    <name type="common">Thiobacillus neapolitanus</name>
    <dbReference type="NCBI Taxonomy" id="555778"/>
    <lineage>
        <taxon>Bacteria</taxon>
        <taxon>Pseudomonadati</taxon>
        <taxon>Pseudomonadota</taxon>
        <taxon>Gammaproteobacteria</taxon>
        <taxon>Chromatiales</taxon>
        <taxon>Halothiobacillaceae</taxon>
        <taxon>Halothiobacillus</taxon>
    </lineage>
</organism>
<evidence type="ECO:0000313" key="3">
    <source>
        <dbReference type="EMBL" id="ACX94992.1"/>
    </source>
</evidence>
<feature type="chain" id="PRO_5003010753" description="Secreted protein" evidence="2">
    <location>
        <begin position="21"/>
        <end position="419"/>
    </location>
</feature>
<dbReference type="OrthoDB" id="6057222at2"/>
<evidence type="ECO:0000256" key="1">
    <source>
        <dbReference type="SAM" id="MobiDB-lite"/>
    </source>
</evidence>
<dbReference type="RefSeq" id="WP_012823028.1">
    <property type="nucleotide sequence ID" value="NC_013422.1"/>
</dbReference>
<dbReference type="STRING" id="555778.Hneap_0128"/>
<gene>
    <name evidence="3" type="ordered locus">Hneap_0128</name>
</gene>
<accession>D0KWJ5</accession>
<reference evidence="3 4" key="1">
    <citation type="submission" date="2009-10" db="EMBL/GenBank/DDBJ databases">
        <title>Complete sequence of Halothiobacillus neapolitanus c2.</title>
        <authorList>
            <consortium name="US DOE Joint Genome Institute"/>
            <person name="Lucas S."/>
            <person name="Copeland A."/>
            <person name="Lapidus A."/>
            <person name="Glavina del Rio T."/>
            <person name="Tice H."/>
            <person name="Bruce D."/>
            <person name="Goodwin L."/>
            <person name="Pitluck S."/>
            <person name="Davenport K."/>
            <person name="Brettin T."/>
            <person name="Detter J.C."/>
            <person name="Han C."/>
            <person name="Tapia R."/>
            <person name="Larimer F."/>
            <person name="Land M."/>
            <person name="Hauser L."/>
            <person name="Kyrpides N."/>
            <person name="Mikhailova N."/>
            <person name="Kerfeld C."/>
            <person name="Cannon G."/>
            <person name="Heinhort S."/>
        </authorList>
    </citation>
    <scope>NUCLEOTIDE SEQUENCE [LARGE SCALE GENOMIC DNA]</scope>
    <source>
        <strain evidence="4">ATCC 23641 / c2</strain>
    </source>
</reference>
<evidence type="ECO:0000313" key="4">
    <source>
        <dbReference type="Proteomes" id="UP000009102"/>
    </source>
</evidence>
<feature type="region of interest" description="Disordered" evidence="1">
    <location>
        <begin position="39"/>
        <end position="59"/>
    </location>
</feature>
<dbReference type="Proteomes" id="UP000009102">
    <property type="component" value="Chromosome"/>
</dbReference>
<keyword evidence="2" id="KW-0732">Signal</keyword>
<evidence type="ECO:0008006" key="5">
    <source>
        <dbReference type="Google" id="ProtNLM"/>
    </source>
</evidence>
<dbReference type="HOGENOM" id="CLU_655162_0_0_6"/>
<proteinExistence type="predicted"/>
<sequence>MKRGLVAGGVIAVVGLASMAAGFVPNPFDAPGVEVVESGGEAARGAGEIRAPAPSDNPFDAPIPVVESGSPEARDLVGEEIIGPDPFVLPPIPVVESGSAEARALGERFSNPEAQRLREAAWRADSRFSVNPDSIPGHYRFDLRQRLRVDSADGLVDMSCFVNSRDASLICPDWGLSGWGLDLETAQGKLDFVLRQADGDVFACGRHRDVGPACLQLGEEIGPAFAWLRNMGLHQALLDSIPATPQALGEGPGGGVQGVRARTADGYLQLWFDRRASTIATQMPWLGLGVGVMKDSRARVNRTVRRARFEGADRDGGDVVIDLVELEPARLERRLDGYRVVTAFTAQALDEATSLGQHLHALQREAVGIRAELDACPSGTVGRDCRKHHRERLKALDTRARDRALDFGERHGLPVPERP</sequence>
<dbReference type="KEGG" id="hna:Hneap_0128"/>
<feature type="signal peptide" evidence="2">
    <location>
        <begin position="1"/>
        <end position="20"/>
    </location>
</feature>
<feature type="compositionally biased region" description="Low complexity" evidence="1">
    <location>
        <begin position="39"/>
        <end position="54"/>
    </location>
</feature>
<dbReference type="eggNOG" id="ENOG5033RI3">
    <property type="taxonomic scope" value="Bacteria"/>
</dbReference>
<name>D0KWJ5_HALNC</name>
<dbReference type="EMBL" id="CP001801">
    <property type="protein sequence ID" value="ACX94992.1"/>
    <property type="molecule type" value="Genomic_DNA"/>
</dbReference>
<evidence type="ECO:0000256" key="2">
    <source>
        <dbReference type="SAM" id="SignalP"/>
    </source>
</evidence>